<accession>A0A1B0B3Q6</accession>
<feature type="signal peptide" evidence="1">
    <location>
        <begin position="1"/>
        <end position="21"/>
    </location>
</feature>
<dbReference type="EnsemblMetazoa" id="GPPI017831-RA">
    <property type="protein sequence ID" value="GPPI017831-PA"/>
    <property type="gene ID" value="GPPI017831"/>
</dbReference>
<organism evidence="2 3">
    <name type="scientific">Glossina palpalis gambiensis</name>
    <dbReference type="NCBI Taxonomy" id="67801"/>
    <lineage>
        <taxon>Eukaryota</taxon>
        <taxon>Metazoa</taxon>
        <taxon>Ecdysozoa</taxon>
        <taxon>Arthropoda</taxon>
        <taxon>Hexapoda</taxon>
        <taxon>Insecta</taxon>
        <taxon>Pterygota</taxon>
        <taxon>Neoptera</taxon>
        <taxon>Endopterygota</taxon>
        <taxon>Diptera</taxon>
        <taxon>Brachycera</taxon>
        <taxon>Muscomorpha</taxon>
        <taxon>Hippoboscoidea</taxon>
        <taxon>Glossinidae</taxon>
        <taxon>Glossina</taxon>
    </lineage>
</organism>
<dbReference type="AlphaFoldDB" id="A0A1B0B3Q6"/>
<keyword evidence="1" id="KW-0732">Signal</keyword>
<keyword evidence="3" id="KW-1185">Reference proteome</keyword>
<evidence type="ECO:0000313" key="3">
    <source>
        <dbReference type="Proteomes" id="UP000092460"/>
    </source>
</evidence>
<dbReference type="VEuPathDB" id="VectorBase:GPPI017831"/>
<dbReference type="EMBL" id="JXJN01007963">
    <property type="status" value="NOT_ANNOTATED_CDS"/>
    <property type="molecule type" value="Genomic_DNA"/>
</dbReference>
<evidence type="ECO:0000256" key="1">
    <source>
        <dbReference type="SAM" id="SignalP"/>
    </source>
</evidence>
<reference evidence="3" key="1">
    <citation type="submission" date="2015-01" db="EMBL/GenBank/DDBJ databases">
        <authorList>
            <person name="Aksoy S."/>
            <person name="Warren W."/>
            <person name="Wilson R.K."/>
        </authorList>
    </citation>
    <scope>NUCLEOTIDE SEQUENCE [LARGE SCALE GENOMIC DNA]</scope>
    <source>
        <strain evidence="3">IAEA</strain>
    </source>
</reference>
<name>A0A1B0B3Q6_9MUSC</name>
<dbReference type="EMBL" id="JXJN01007965">
    <property type="status" value="NOT_ANNOTATED_CDS"/>
    <property type="molecule type" value="Genomic_DNA"/>
</dbReference>
<protein>
    <submittedName>
        <fullName evidence="2">Uncharacterized protein</fullName>
    </submittedName>
</protein>
<dbReference type="Proteomes" id="UP000092460">
    <property type="component" value="Unassembled WGS sequence"/>
</dbReference>
<feature type="chain" id="PRO_5008404447" evidence="1">
    <location>
        <begin position="22"/>
        <end position="145"/>
    </location>
</feature>
<proteinExistence type="predicted"/>
<dbReference type="EMBL" id="JXJN01007964">
    <property type="status" value="NOT_ANNOTATED_CDS"/>
    <property type="molecule type" value="Genomic_DNA"/>
</dbReference>
<evidence type="ECO:0000313" key="2">
    <source>
        <dbReference type="EnsemblMetazoa" id="GPPI017831-PA"/>
    </source>
</evidence>
<sequence length="145" mass="16154">MSNVFRIVVKLMVLLLLVAQGDPCSIPGPPGSNYYLQWKHGRVKGYKFTWQWDEEMNCVKKIYYNDDGYYVSHGKKSTKGSPDLTALVEKRIIATRKHKAEEQSKALALKEISASSVQDVTPIQVSLGNLRDKGVHTVASEAIGS</sequence>
<reference evidence="2" key="2">
    <citation type="submission" date="2020-05" db="UniProtKB">
        <authorList>
            <consortium name="EnsemblMetazoa"/>
        </authorList>
    </citation>
    <scope>IDENTIFICATION</scope>
    <source>
        <strain evidence="2">IAEA</strain>
    </source>
</reference>